<dbReference type="AlphaFoldDB" id="A0A443W5W9"/>
<name>A0A443W5W9_9ENTR</name>
<gene>
    <name evidence="1" type="ORF">NP224_02460</name>
</gene>
<evidence type="ECO:0000313" key="1">
    <source>
        <dbReference type="EMBL" id="UWZ74635.1"/>
    </source>
</evidence>
<protein>
    <submittedName>
        <fullName evidence="1">Uncharacterized protein</fullName>
    </submittedName>
</protein>
<accession>A0A443W5W9</accession>
<proteinExistence type="predicted"/>
<dbReference type="RefSeq" id="WP_047935371.1">
    <property type="nucleotide sequence ID" value="NZ_CABGTM010000032.1"/>
</dbReference>
<dbReference type="EMBL" id="CP102103">
    <property type="protein sequence ID" value="UWZ74635.1"/>
    <property type="molecule type" value="Genomic_DNA"/>
</dbReference>
<dbReference type="Proteomes" id="UP001060345">
    <property type="component" value="Chromosome"/>
</dbReference>
<reference evidence="1" key="1">
    <citation type="submission" date="2022-08" db="EMBL/GenBank/DDBJ databases">
        <title>Genomic characterization and comparative genomic analysis of a strain of klebsiella michiganensis carrying blaKPC-2 isolated from the blood of children with very preterm bloodstream infection.</title>
        <authorList>
            <person name="Zhang N."/>
        </authorList>
    </citation>
    <scope>NUCLEOTIDE SEQUENCE</scope>
    <source>
        <strain evidence="1">BSI-KPN166</strain>
    </source>
</reference>
<sequence length="103" mass="11543">MRDIYQELVRHAPDFKKHNDDDLVDAVDIYASAARSICSALTLIGNLTHDAIESEGYDNEDAMRDLLLVGDTLRNLPRIAAALEQCSDTAHYALKQRRGETIQ</sequence>
<organism evidence="1 2">
    <name type="scientific">Klebsiella michiganensis</name>
    <dbReference type="NCBI Taxonomy" id="1134687"/>
    <lineage>
        <taxon>Bacteria</taxon>
        <taxon>Pseudomonadati</taxon>
        <taxon>Pseudomonadota</taxon>
        <taxon>Gammaproteobacteria</taxon>
        <taxon>Enterobacterales</taxon>
        <taxon>Enterobacteriaceae</taxon>
        <taxon>Klebsiella/Raoultella group</taxon>
        <taxon>Klebsiella</taxon>
    </lineage>
</organism>
<evidence type="ECO:0000313" key="2">
    <source>
        <dbReference type="Proteomes" id="UP001060345"/>
    </source>
</evidence>